<feature type="transmembrane region" description="Helical" evidence="1">
    <location>
        <begin position="7"/>
        <end position="26"/>
    </location>
</feature>
<gene>
    <name evidence="2" type="ORF">LUZ63_012252</name>
</gene>
<evidence type="ECO:0000313" key="2">
    <source>
        <dbReference type="EMBL" id="KAJ1695554.1"/>
    </source>
</evidence>
<feature type="transmembrane region" description="Helical" evidence="1">
    <location>
        <begin position="32"/>
        <end position="49"/>
    </location>
</feature>
<keyword evidence="3" id="KW-1185">Reference proteome</keyword>
<proteinExistence type="predicted"/>
<dbReference type="AlphaFoldDB" id="A0A9Q0CLC3"/>
<organism evidence="2 3">
    <name type="scientific">Rhynchospora breviuscula</name>
    <dbReference type="NCBI Taxonomy" id="2022672"/>
    <lineage>
        <taxon>Eukaryota</taxon>
        <taxon>Viridiplantae</taxon>
        <taxon>Streptophyta</taxon>
        <taxon>Embryophyta</taxon>
        <taxon>Tracheophyta</taxon>
        <taxon>Spermatophyta</taxon>
        <taxon>Magnoliopsida</taxon>
        <taxon>Liliopsida</taxon>
        <taxon>Poales</taxon>
        <taxon>Cyperaceae</taxon>
        <taxon>Cyperoideae</taxon>
        <taxon>Rhynchosporeae</taxon>
        <taxon>Rhynchospora</taxon>
    </lineage>
</organism>
<reference evidence="2" key="1">
    <citation type="journal article" date="2022" name="Cell">
        <title>Repeat-based holocentromeres influence genome architecture and karyotype evolution.</title>
        <authorList>
            <person name="Hofstatter P.G."/>
            <person name="Thangavel G."/>
            <person name="Lux T."/>
            <person name="Neumann P."/>
            <person name="Vondrak T."/>
            <person name="Novak P."/>
            <person name="Zhang M."/>
            <person name="Costa L."/>
            <person name="Castellani M."/>
            <person name="Scott A."/>
            <person name="Toegelov H."/>
            <person name="Fuchs J."/>
            <person name="Mata-Sucre Y."/>
            <person name="Dias Y."/>
            <person name="Vanzela A.L.L."/>
            <person name="Huettel B."/>
            <person name="Almeida C.C.S."/>
            <person name="Simkova H."/>
            <person name="Souza G."/>
            <person name="Pedrosa-Harand A."/>
            <person name="Macas J."/>
            <person name="Mayer K.F.X."/>
            <person name="Houben A."/>
            <person name="Marques A."/>
        </authorList>
    </citation>
    <scope>NUCLEOTIDE SEQUENCE</scope>
    <source>
        <strain evidence="2">RhyBre1mFocal</strain>
    </source>
</reference>
<keyword evidence="1" id="KW-0812">Transmembrane</keyword>
<dbReference type="EMBL" id="JAMQYH010000003">
    <property type="protein sequence ID" value="KAJ1695554.1"/>
    <property type="molecule type" value="Genomic_DNA"/>
</dbReference>
<feature type="transmembrane region" description="Helical" evidence="1">
    <location>
        <begin position="85"/>
        <end position="107"/>
    </location>
</feature>
<keyword evidence="1" id="KW-1133">Transmembrane helix</keyword>
<evidence type="ECO:0000256" key="1">
    <source>
        <dbReference type="SAM" id="Phobius"/>
    </source>
</evidence>
<evidence type="ECO:0000313" key="3">
    <source>
        <dbReference type="Proteomes" id="UP001151287"/>
    </source>
</evidence>
<accession>A0A9Q0CLC3</accession>
<protein>
    <submittedName>
        <fullName evidence="2">Uncharacterized protein</fullName>
    </submittedName>
</protein>
<comment type="caution">
    <text evidence="2">The sequence shown here is derived from an EMBL/GenBank/DDBJ whole genome shotgun (WGS) entry which is preliminary data.</text>
</comment>
<keyword evidence="1" id="KW-0472">Membrane</keyword>
<dbReference type="OrthoDB" id="10634561at2759"/>
<sequence length="368" mass="41621">MLYKIQVNIVVNIICGLLGYGLYRFYQHIGPLEFVIIIILIGIVIWPCAKELKDRYDIDMFNAVASVVLPFSASDWLADGLVTKLVGLLIANASMFALSLLIPLWAVDDVRHSILEILDTLAALYRELGKYFREGCVSTNLQDGDVLKLIESFKGSQEKANSSRKFISWENVIPWRQHPQEQYEYIGCLIDRSVSNIKFLFRYLIPKSAEKYSKIEMEELICNEIQNIKHNSQLCKSLEVMCIKTAMALQGLHLSIKHKTTPSASTIDHVNNAKHCASLLMEEKKANHIIGSRLTESVMQMEELANLVEELVSHVHLKQQSPHTHSIVSSTHQWGSNSGLSRMRLVPYQLHYSSFGVLIFLNAGSGVF</sequence>
<name>A0A9Q0CLC3_9POAL</name>
<dbReference type="Proteomes" id="UP001151287">
    <property type="component" value="Unassembled WGS sequence"/>
</dbReference>